<name>A0A512M6Z1_9BACT</name>
<dbReference type="InterPro" id="IPR050793">
    <property type="entry name" value="CMP-NeuNAc_synthase"/>
</dbReference>
<dbReference type="AlphaFoldDB" id="A0A512M6Z1"/>
<dbReference type="PANTHER" id="PTHR21485:SF6">
    <property type="entry name" value="N-ACYLNEURAMINATE CYTIDYLYLTRANSFERASE-RELATED"/>
    <property type="match status" value="1"/>
</dbReference>
<dbReference type="InterPro" id="IPR029044">
    <property type="entry name" value="Nucleotide-diphossugar_trans"/>
</dbReference>
<accession>A0A512M6Z1</accession>
<dbReference type="PANTHER" id="PTHR21485">
    <property type="entry name" value="HAD SUPERFAMILY MEMBERS CMAS AND KDSC"/>
    <property type="match status" value="1"/>
</dbReference>
<evidence type="ECO:0000313" key="1">
    <source>
        <dbReference type="EMBL" id="GEP42495.1"/>
    </source>
</evidence>
<dbReference type="CDD" id="cd02513">
    <property type="entry name" value="CMP-NeuAc_Synthase"/>
    <property type="match status" value="1"/>
</dbReference>
<reference evidence="1 2" key="1">
    <citation type="submission" date="2019-07" db="EMBL/GenBank/DDBJ databases">
        <title>Whole genome shotgun sequence of Brevifollis gellanilyticus NBRC 108608.</title>
        <authorList>
            <person name="Hosoyama A."/>
            <person name="Uohara A."/>
            <person name="Ohji S."/>
            <person name="Ichikawa N."/>
        </authorList>
    </citation>
    <scope>NUCLEOTIDE SEQUENCE [LARGE SCALE GENOMIC DNA]</scope>
    <source>
        <strain evidence="1 2">NBRC 108608</strain>
    </source>
</reference>
<dbReference type="GO" id="GO:0008781">
    <property type="term" value="F:N-acylneuraminate cytidylyltransferase activity"/>
    <property type="evidence" value="ECO:0007669"/>
    <property type="project" value="TreeGrafter"/>
</dbReference>
<dbReference type="RefSeq" id="WP_146850093.1">
    <property type="nucleotide sequence ID" value="NZ_BKAG01000010.1"/>
</dbReference>
<dbReference type="EMBL" id="BKAG01000010">
    <property type="protein sequence ID" value="GEP42495.1"/>
    <property type="molecule type" value="Genomic_DNA"/>
</dbReference>
<organism evidence="1 2">
    <name type="scientific">Brevifollis gellanilyticus</name>
    <dbReference type="NCBI Taxonomy" id="748831"/>
    <lineage>
        <taxon>Bacteria</taxon>
        <taxon>Pseudomonadati</taxon>
        <taxon>Verrucomicrobiota</taxon>
        <taxon>Verrucomicrobiia</taxon>
        <taxon>Verrucomicrobiales</taxon>
        <taxon>Verrucomicrobiaceae</taxon>
    </lineage>
</organism>
<evidence type="ECO:0008006" key="3">
    <source>
        <dbReference type="Google" id="ProtNLM"/>
    </source>
</evidence>
<dbReference type="Pfam" id="PF02348">
    <property type="entry name" value="CTP_transf_3"/>
    <property type="match status" value="1"/>
</dbReference>
<evidence type="ECO:0000313" key="2">
    <source>
        <dbReference type="Proteomes" id="UP000321577"/>
    </source>
</evidence>
<dbReference type="OrthoDB" id="9805604at2"/>
<dbReference type="Gene3D" id="3.90.550.10">
    <property type="entry name" value="Spore Coat Polysaccharide Biosynthesis Protein SpsA, Chain A"/>
    <property type="match status" value="1"/>
</dbReference>
<gene>
    <name evidence="1" type="ORF">BGE01nite_17860</name>
</gene>
<comment type="caution">
    <text evidence="1">The sequence shown here is derived from an EMBL/GenBank/DDBJ whole genome shotgun (WGS) entry which is preliminary data.</text>
</comment>
<dbReference type="SUPFAM" id="SSF53448">
    <property type="entry name" value="Nucleotide-diphospho-sugar transferases"/>
    <property type="match status" value="1"/>
</dbReference>
<sequence>MNIVAVITARGGSRGLPRKNVLPLAGLPLIAHSIRVAQEAKRVNRVIVSTDDEEIIAVSREYGAEVPFVRPPELSTADSAHIDVMLHVVSWLEQQGDLPDAVLLLQPTTPLRTPEDIDGAVELMESTSCPAVVGLSPAESHPYLTYKVAEDGRLTGFIDHGLRYPRRQDLPPAYILNGALYLNRCSSLRETQMFQPPGAFGWVMPAERSVDIDSLEDFLVAEKLLKDRATSAQLP</sequence>
<keyword evidence="2" id="KW-1185">Reference proteome</keyword>
<dbReference type="Proteomes" id="UP000321577">
    <property type="component" value="Unassembled WGS sequence"/>
</dbReference>
<dbReference type="InterPro" id="IPR003329">
    <property type="entry name" value="Cytidylyl_trans"/>
</dbReference>
<proteinExistence type="predicted"/>
<protein>
    <recommendedName>
        <fullName evidence="3">Acylneuraminate cytidylyltransferase</fullName>
    </recommendedName>
</protein>